<evidence type="ECO:0000313" key="1">
    <source>
        <dbReference type="EMBL" id="QTA84190.1"/>
    </source>
</evidence>
<dbReference type="AlphaFoldDB" id="A0A975BFM3"/>
<dbReference type="KEGG" id="dmm:dnm_001840"/>
<protein>
    <submittedName>
        <fullName evidence="1">Uncharacterized protein</fullName>
    </submittedName>
</protein>
<name>A0A975BFM3_9BACT</name>
<proteinExistence type="predicted"/>
<reference evidence="1" key="1">
    <citation type="journal article" date="2021" name="Microb. Physiol.">
        <title>Proteogenomic Insights into the Physiology of Marine, Sulfate-Reducing, Filamentous Desulfonema limicola and Desulfonema magnum.</title>
        <authorList>
            <person name="Schnaars V."/>
            <person name="Wohlbrand L."/>
            <person name="Scheve S."/>
            <person name="Hinrichs C."/>
            <person name="Reinhardt R."/>
            <person name="Rabus R."/>
        </authorList>
    </citation>
    <scope>NUCLEOTIDE SEQUENCE</scope>
    <source>
        <strain evidence="1">4be13</strain>
    </source>
</reference>
<keyword evidence="2" id="KW-1185">Reference proteome</keyword>
<dbReference type="EMBL" id="CP061800">
    <property type="protein sequence ID" value="QTA84190.1"/>
    <property type="molecule type" value="Genomic_DNA"/>
</dbReference>
<accession>A0A975BFM3</accession>
<organism evidence="1 2">
    <name type="scientific">Desulfonema magnum</name>
    <dbReference type="NCBI Taxonomy" id="45655"/>
    <lineage>
        <taxon>Bacteria</taxon>
        <taxon>Pseudomonadati</taxon>
        <taxon>Thermodesulfobacteriota</taxon>
        <taxon>Desulfobacteria</taxon>
        <taxon>Desulfobacterales</taxon>
        <taxon>Desulfococcaceae</taxon>
        <taxon>Desulfonema</taxon>
    </lineage>
</organism>
<sequence>MDKDAVRLPDLLLLDTFFLADKAEGSIPRLISKECAVIAAFRPLSLSASELIPRFFYKDFL</sequence>
<evidence type="ECO:0000313" key="2">
    <source>
        <dbReference type="Proteomes" id="UP000663722"/>
    </source>
</evidence>
<dbReference type="Proteomes" id="UP000663722">
    <property type="component" value="Chromosome"/>
</dbReference>
<gene>
    <name evidence="1" type="ORF">dnm_001840</name>
</gene>